<organism evidence="20">
    <name type="scientific">Fagus sylvatica</name>
    <name type="common">Beechnut</name>
    <dbReference type="NCBI Taxonomy" id="28930"/>
    <lineage>
        <taxon>Eukaryota</taxon>
        <taxon>Viridiplantae</taxon>
        <taxon>Streptophyta</taxon>
        <taxon>Embryophyta</taxon>
        <taxon>Tracheophyta</taxon>
        <taxon>Spermatophyta</taxon>
        <taxon>Magnoliopsida</taxon>
        <taxon>eudicotyledons</taxon>
        <taxon>Gunneridae</taxon>
        <taxon>Pentapetalae</taxon>
        <taxon>rosids</taxon>
        <taxon>fabids</taxon>
        <taxon>Fagales</taxon>
        <taxon>Fagaceae</taxon>
        <taxon>Fagus</taxon>
    </lineage>
</organism>
<keyword evidence="4" id="KW-0150">Chloroplast</keyword>
<evidence type="ECO:0000256" key="13">
    <source>
        <dbReference type="ARBA" id="ARBA00023098"/>
    </source>
</evidence>
<feature type="domain" description="Lipoxygenase" evidence="19">
    <location>
        <begin position="206"/>
        <end position="1360"/>
    </location>
</feature>
<dbReference type="SMART" id="SM00308">
    <property type="entry name" value="LH2"/>
    <property type="match status" value="1"/>
</dbReference>
<evidence type="ECO:0000256" key="16">
    <source>
        <dbReference type="RuleBase" id="RU003975"/>
    </source>
</evidence>
<dbReference type="InterPro" id="IPR013819">
    <property type="entry name" value="LipOase_C"/>
</dbReference>
<dbReference type="Gene3D" id="4.10.372.10">
    <property type="entry name" value="Lipoxygenase-1, Domain 3"/>
    <property type="match status" value="1"/>
</dbReference>
<keyword evidence="11" id="KW-0560">Oxidoreductase</keyword>
<evidence type="ECO:0000256" key="2">
    <source>
        <dbReference type="ARBA" id="ARBA00009419"/>
    </source>
</evidence>
<keyword evidence="13" id="KW-0443">Lipid metabolism</keyword>
<keyword evidence="9" id="KW-0809">Transit peptide</keyword>
<keyword evidence="5" id="KW-0934">Plastid</keyword>
<dbReference type="InterPro" id="IPR025724">
    <property type="entry name" value="GAG-pre-integrase_dom"/>
</dbReference>
<dbReference type="Gene3D" id="4.10.375.10">
    <property type="entry name" value="Lipoxygenase-1, Domain 2"/>
    <property type="match status" value="2"/>
</dbReference>
<dbReference type="PANTHER" id="PTHR11771">
    <property type="entry name" value="LIPOXYGENASE"/>
    <property type="match status" value="1"/>
</dbReference>
<dbReference type="InterPro" id="IPR001246">
    <property type="entry name" value="LipOase_plant"/>
</dbReference>
<evidence type="ECO:0000259" key="18">
    <source>
        <dbReference type="PROSITE" id="PS50095"/>
    </source>
</evidence>
<keyword evidence="10" id="KW-0223">Dioxygenase</keyword>
<dbReference type="GO" id="GO:0031408">
    <property type="term" value="P:oxylipin biosynthetic process"/>
    <property type="evidence" value="ECO:0007669"/>
    <property type="project" value="UniProtKB-UniRule"/>
</dbReference>
<keyword evidence="6" id="KW-0479">Metal-binding</keyword>
<dbReference type="EC" id="1.13.11.-" evidence="16"/>
<evidence type="ECO:0000256" key="15">
    <source>
        <dbReference type="PROSITE-ProRule" id="PRU00152"/>
    </source>
</evidence>
<dbReference type="GO" id="GO:0046872">
    <property type="term" value="F:metal ion binding"/>
    <property type="evidence" value="ECO:0007669"/>
    <property type="project" value="UniProtKB-UniRule"/>
</dbReference>
<evidence type="ECO:0000256" key="8">
    <source>
        <dbReference type="ARBA" id="ARBA00022832"/>
    </source>
</evidence>
<dbReference type="PROSITE" id="PS51393">
    <property type="entry name" value="LIPOXYGENASE_3"/>
    <property type="match status" value="1"/>
</dbReference>
<keyword evidence="14 16" id="KW-0275">Fatty acid biosynthesis</keyword>
<evidence type="ECO:0000256" key="4">
    <source>
        <dbReference type="ARBA" id="ARBA00022528"/>
    </source>
</evidence>
<evidence type="ECO:0000256" key="10">
    <source>
        <dbReference type="ARBA" id="ARBA00022964"/>
    </source>
</evidence>
<sequence>MLKPQLHHSNSTQIPFLLHKPFIHGNGNASFPISMHSFRTKNKQNVRVVRFSNSSNIKAVASSTEKYVSVKAVVTVKRTVTGFFSNLGIERGLDDIKDLLDKTLLLELVHTELDPKTGLEKETIKGYAHRTSQEKDVVKYESSFEVPIDFGEVGAIFVENEHHTEMYLQDIVLDGFANGPVHVNCNSWVHSKYDNPQKRVFFSNKSYLPSETPSGLLRLREEELEILRGNGQGERKSFERVYDYDVYNDIGDPDSNIDLKRPVLGGKEHPYPRRCRTGRPRSSTVWDCEARGLGPSLLGGVRVFTKSRWQNSKPLVALKSSTTRITTRGQPAWSHTCRGKICGRLWLAAKPHLLTMIRLHGSGRRADTPKAAWDTFATLFSKKNNVRLQLLENELMSIAQRNMTITQYFTKPIEEEEMAATSIVEEDKKMALAVANPKQVNYREDWIVDSGCSNHMTGDKEKLQNMSKYKGKRVVTADNTRLPIAHIGETLITPRFNAEQVPLEQVYHVPGVKKNLLSVAQLVDSGNWVLFGPKDVKVYKEIVVIGTPTMEGQRMESVYVMSAESAYVDKTRKNETVDLWHARLGHVSYHKLKVMMNKSLVKGLPQLECREDTVCAGCQYGKAHQLLYQESKFRAKEPLELVHSSKAMEEIQIFENEGEPESREITQSPCQTSVHQWTPKEDRPRRQEVIEEEESPQPQLRRSMRHHKANHRYANAILTEDQVADILTKVLNTAKFQKATWNFDPSGIERETFALYVDPLSEKRSSSVYVPRDEKFSEIKELTFSAKTIYSVLHALLQSLETAIIDADLGFPYFTAIDSLFNEGINLPAPKTLNVSQGFFTSLLPRLFKATSDTEENLLRFETPETMDRDKFFWFRDEEFARQTLSGLNPYSIQLVTEWPLKNKLDPKIYGPPESAITTEIIEQEIKGDMKVQEAIKQKKLFILDYHDLLLPYVSKVRQIEGTTLYGSRTLFFLTPDGTLRPLAIELTRPPIDGKPQWKDVYTPCWDATSVWLWRLAKAHVLAHDSGYHELVSHWQLSEMHPIYRLLHPHFRYTMDINGLARLALINAGGIIETSFSPGKYSMEFSSVAYDKQWQFNLQALPADLISRGMAVEDPNAPHGLKLTIEDYPFANDGLLLWDAIKEWVDDYVNHYYPNPSLIGSDQELQEWWTEIRTVGHGDKKDEPWWPVLKTPKDLIEIITTIIWVTSCHHAAVNFGQYAYGGYFPNRPTIARTNMPAEEPSKEFWDNFLKKPEGALLQCFPSKIQAVKVMAILDVLSNHSPDEEYLGEKIEKAWDENPIIKAAFEKFNGRLKELEGTIDERNANRDLKNRCGAGVVPYELLKPFLEPGVTGKGVPYSISI</sequence>
<dbReference type="Gene3D" id="2.60.60.20">
    <property type="entry name" value="PLAT/LH2 domain"/>
    <property type="match status" value="1"/>
</dbReference>
<evidence type="ECO:0000256" key="14">
    <source>
        <dbReference type="ARBA" id="ARBA00023160"/>
    </source>
</evidence>
<evidence type="ECO:0000256" key="5">
    <source>
        <dbReference type="ARBA" id="ARBA00022640"/>
    </source>
</evidence>
<dbReference type="Gene3D" id="3.10.450.60">
    <property type="match status" value="1"/>
</dbReference>
<keyword evidence="7 16" id="KW-0925">Oxylipin biosynthesis</keyword>
<dbReference type="SUPFAM" id="SSF48484">
    <property type="entry name" value="Lipoxigenase"/>
    <property type="match status" value="2"/>
</dbReference>
<dbReference type="GO" id="GO:0009507">
    <property type="term" value="C:chloroplast"/>
    <property type="evidence" value="ECO:0007669"/>
    <property type="project" value="UniProtKB-SubCell"/>
</dbReference>
<proteinExistence type="inferred from homology"/>
<keyword evidence="12" id="KW-0408">Iron</keyword>
<dbReference type="SUPFAM" id="SSF49723">
    <property type="entry name" value="Lipase/lipooxygenase domain (PLAT/LH2 domain)"/>
    <property type="match status" value="1"/>
</dbReference>
<evidence type="ECO:0000256" key="11">
    <source>
        <dbReference type="ARBA" id="ARBA00023002"/>
    </source>
</evidence>
<comment type="caution">
    <text evidence="15">Lacks conserved residue(s) required for the propagation of feature annotation.</text>
</comment>
<dbReference type="Gene3D" id="1.20.245.10">
    <property type="entry name" value="Lipoxygenase-1, Domain 5"/>
    <property type="match status" value="1"/>
</dbReference>
<feature type="region of interest" description="Disordered" evidence="17">
    <location>
        <begin position="657"/>
        <end position="702"/>
    </location>
</feature>
<dbReference type="GO" id="GO:0034440">
    <property type="term" value="P:lipid oxidation"/>
    <property type="evidence" value="ECO:0007669"/>
    <property type="project" value="InterPro"/>
</dbReference>
<dbReference type="GO" id="GO:0006633">
    <property type="term" value="P:fatty acid biosynthetic process"/>
    <property type="evidence" value="ECO:0007669"/>
    <property type="project" value="UniProtKB-KW"/>
</dbReference>
<dbReference type="GO" id="GO:0016165">
    <property type="term" value="F:linoleate 13S-lipoxygenase activity"/>
    <property type="evidence" value="ECO:0007669"/>
    <property type="project" value="UniProtKB-ARBA"/>
</dbReference>
<dbReference type="FunFam" id="1.20.245.10:FF:000002">
    <property type="entry name" value="Lipoxygenase"/>
    <property type="match status" value="1"/>
</dbReference>
<feature type="compositionally biased region" description="Polar residues" evidence="17">
    <location>
        <begin position="665"/>
        <end position="676"/>
    </location>
</feature>
<dbReference type="InterPro" id="IPR001024">
    <property type="entry name" value="PLAT/LH2_dom"/>
</dbReference>
<name>A0A2N9GKV6_FAGSY</name>
<evidence type="ECO:0000259" key="19">
    <source>
        <dbReference type="PROSITE" id="PS51393"/>
    </source>
</evidence>
<dbReference type="PRINTS" id="PR00468">
    <property type="entry name" value="PLTLPOXGNASE"/>
</dbReference>
<dbReference type="InterPro" id="IPR020834">
    <property type="entry name" value="LipOase_CS"/>
</dbReference>
<dbReference type="Pfam" id="PF22936">
    <property type="entry name" value="Pol_BBD"/>
    <property type="match status" value="1"/>
</dbReference>
<dbReference type="Pfam" id="PF13976">
    <property type="entry name" value="gag_pre-integrs"/>
    <property type="match status" value="1"/>
</dbReference>
<dbReference type="PRINTS" id="PR00087">
    <property type="entry name" value="LIPOXYGENASE"/>
</dbReference>
<dbReference type="InterPro" id="IPR036392">
    <property type="entry name" value="PLAT/LH2_dom_sf"/>
</dbReference>
<dbReference type="InterPro" id="IPR000907">
    <property type="entry name" value="LipOase"/>
</dbReference>
<dbReference type="Pfam" id="PF01477">
    <property type="entry name" value="PLAT"/>
    <property type="match status" value="1"/>
</dbReference>
<evidence type="ECO:0000256" key="12">
    <source>
        <dbReference type="ARBA" id="ARBA00023004"/>
    </source>
</evidence>
<dbReference type="InterPro" id="IPR054722">
    <property type="entry name" value="PolX-like_BBD"/>
</dbReference>
<feature type="compositionally biased region" description="Basic and acidic residues" evidence="17">
    <location>
        <begin position="678"/>
        <end position="689"/>
    </location>
</feature>
<gene>
    <name evidence="20" type="ORF">FSB_LOCUS30969</name>
</gene>
<accession>A0A2N9GKV6</accession>
<dbReference type="InterPro" id="IPR027433">
    <property type="entry name" value="Lipoxygenase_dom_3"/>
</dbReference>
<comment type="pathway">
    <text evidence="16">Lipid metabolism; oxylipin biosynthesis.</text>
</comment>
<dbReference type="Pfam" id="PF00305">
    <property type="entry name" value="Lipoxygenase"/>
    <property type="match status" value="2"/>
</dbReference>
<evidence type="ECO:0000256" key="3">
    <source>
        <dbReference type="ARBA" id="ARBA00022516"/>
    </source>
</evidence>
<dbReference type="CDD" id="cd01751">
    <property type="entry name" value="PLAT_LH2"/>
    <property type="match status" value="1"/>
</dbReference>
<evidence type="ECO:0000313" key="20">
    <source>
        <dbReference type="EMBL" id="SPD03087.1"/>
    </source>
</evidence>
<dbReference type="FunFam" id="3.10.450.60:FF:000005">
    <property type="entry name" value="Lipoxygenase"/>
    <property type="match status" value="1"/>
</dbReference>
<keyword evidence="3 16" id="KW-0444">Lipid biosynthesis</keyword>
<comment type="subcellular location">
    <subcellularLocation>
        <location evidence="1">Plastid</location>
        <location evidence="1">Chloroplast</location>
    </subcellularLocation>
</comment>
<dbReference type="InterPro" id="IPR036226">
    <property type="entry name" value="LipOase_C_sf"/>
</dbReference>
<evidence type="ECO:0000256" key="9">
    <source>
        <dbReference type="ARBA" id="ARBA00022946"/>
    </source>
</evidence>
<comment type="function">
    <text evidence="16">Plant lipoxygenase may be involved in a number of diverse aspects of plant physiology including growth and development, pest resistance, and senescence or responses to wounding.</text>
</comment>
<dbReference type="InterPro" id="IPR042057">
    <property type="entry name" value="Lipoxy_PLAT/LH2"/>
</dbReference>
<dbReference type="EMBL" id="OIVN01002373">
    <property type="protein sequence ID" value="SPD03087.1"/>
    <property type="molecule type" value="Genomic_DNA"/>
</dbReference>
<evidence type="ECO:0000256" key="7">
    <source>
        <dbReference type="ARBA" id="ARBA00022767"/>
    </source>
</evidence>
<protein>
    <recommendedName>
        <fullName evidence="16">Lipoxygenase</fullName>
        <ecNumber evidence="16">1.13.11.-</ecNumber>
    </recommendedName>
</protein>
<dbReference type="PROSITE" id="PS50095">
    <property type="entry name" value="PLAT"/>
    <property type="match status" value="1"/>
</dbReference>
<reference evidence="20" key="1">
    <citation type="submission" date="2018-02" db="EMBL/GenBank/DDBJ databases">
        <authorList>
            <person name="Cohen D.B."/>
            <person name="Kent A.D."/>
        </authorList>
    </citation>
    <scope>NUCLEOTIDE SEQUENCE</scope>
</reference>
<feature type="domain" description="PLAT" evidence="18">
    <location>
        <begin position="83"/>
        <end position="203"/>
    </location>
</feature>
<dbReference type="PROSITE" id="PS00081">
    <property type="entry name" value="LIPOXYGENASE_2"/>
    <property type="match status" value="1"/>
</dbReference>
<keyword evidence="8" id="KW-0276">Fatty acid metabolism</keyword>
<evidence type="ECO:0000256" key="17">
    <source>
        <dbReference type="SAM" id="MobiDB-lite"/>
    </source>
</evidence>
<comment type="similarity">
    <text evidence="2 16">Belongs to the lipoxygenase family.</text>
</comment>
<dbReference type="UniPathway" id="UPA00382"/>
<evidence type="ECO:0000256" key="1">
    <source>
        <dbReference type="ARBA" id="ARBA00004229"/>
    </source>
</evidence>
<evidence type="ECO:0000256" key="6">
    <source>
        <dbReference type="ARBA" id="ARBA00022723"/>
    </source>
</evidence>